<evidence type="ECO:0000256" key="3">
    <source>
        <dbReference type="ARBA" id="ARBA00022475"/>
    </source>
</evidence>
<dbReference type="Pfam" id="PF09335">
    <property type="entry name" value="VTT_dom"/>
    <property type="match status" value="1"/>
</dbReference>
<dbReference type="InterPro" id="IPR051311">
    <property type="entry name" value="DedA_domain"/>
</dbReference>
<keyword evidence="5 8" id="KW-1133">Transmembrane helix</keyword>
<reference evidence="11" key="1">
    <citation type="submission" date="2018-12" db="EMBL/GenBank/DDBJ databases">
        <title>Tengunoibacter tsumagoiensis gen. nov., sp. nov., Dictyobacter kobayashii sp. nov., D. alpinus sp. nov., and D. joshuensis sp. nov. and description of Dictyobacteraceae fam. nov. within the order Ktedonobacterales isolated from Tengu-no-mugimeshi.</title>
        <authorList>
            <person name="Wang C.M."/>
            <person name="Zheng Y."/>
            <person name="Sakai Y."/>
            <person name="Toyoda A."/>
            <person name="Minakuchi Y."/>
            <person name="Abe K."/>
            <person name="Yokota A."/>
            <person name="Yabe S."/>
        </authorList>
    </citation>
    <scope>NUCLEOTIDE SEQUENCE [LARGE SCALE GENOMIC DNA]</scope>
    <source>
        <strain evidence="11">S-27</strain>
    </source>
</reference>
<keyword evidence="11" id="KW-1185">Reference proteome</keyword>
<feature type="transmembrane region" description="Helical" evidence="8">
    <location>
        <begin position="112"/>
        <end position="133"/>
    </location>
</feature>
<feature type="transmembrane region" description="Helical" evidence="8">
    <location>
        <begin position="176"/>
        <end position="198"/>
    </location>
</feature>
<feature type="compositionally biased region" description="Polar residues" evidence="7">
    <location>
        <begin position="271"/>
        <end position="281"/>
    </location>
</feature>
<feature type="transmembrane region" description="Helical" evidence="8">
    <location>
        <begin position="54"/>
        <end position="75"/>
    </location>
</feature>
<keyword evidence="6 8" id="KW-0472">Membrane</keyword>
<gene>
    <name evidence="10" type="ORF">KDAU_17530</name>
</gene>
<dbReference type="PANTHER" id="PTHR42709:SF6">
    <property type="entry name" value="UNDECAPRENYL PHOSPHATE TRANSPORTER A"/>
    <property type="match status" value="1"/>
</dbReference>
<proteinExistence type="inferred from homology"/>
<dbReference type="EMBL" id="BIFQ01000001">
    <property type="protein sequence ID" value="GCE04424.1"/>
    <property type="molecule type" value="Genomic_DNA"/>
</dbReference>
<evidence type="ECO:0000256" key="2">
    <source>
        <dbReference type="ARBA" id="ARBA00010792"/>
    </source>
</evidence>
<comment type="subcellular location">
    <subcellularLocation>
        <location evidence="1">Cell membrane</location>
        <topology evidence="1">Multi-pass membrane protein</topology>
    </subcellularLocation>
</comment>
<accession>A0A401ZC17</accession>
<protein>
    <recommendedName>
        <fullName evidence="9">VTT domain-containing protein</fullName>
    </recommendedName>
</protein>
<evidence type="ECO:0000256" key="5">
    <source>
        <dbReference type="ARBA" id="ARBA00022989"/>
    </source>
</evidence>
<evidence type="ECO:0000256" key="6">
    <source>
        <dbReference type="ARBA" id="ARBA00023136"/>
    </source>
</evidence>
<evidence type="ECO:0000313" key="10">
    <source>
        <dbReference type="EMBL" id="GCE04424.1"/>
    </source>
</evidence>
<evidence type="ECO:0000256" key="7">
    <source>
        <dbReference type="SAM" id="MobiDB-lite"/>
    </source>
</evidence>
<dbReference type="AlphaFoldDB" id="A0A401ZC17"/>
<evidence type="ECO:0000259" key="9">
    <source>
        <dbReference type="Pfam" id="PF09335"/>
    </source>
</evidence>
<keyword evidence="3" id="KW-1003">Cell membrane</keyword>
<dbReference type="InterPro" id="IPR032816">
    <property type="entry name" value="VTT_dom"/>
</dbReference>
<comment type="caution">
    <text evidence="10">The sequence shown here is derived from an EMBL/GenBank/DDBJ whole genome shotgun (WGS) entry which is preliminary data.</text>
</comment>
<comment type="similarity">
    <text evidence="2">Belongs to the DedA family.</text>
</comment>
<name>A0A401ZC17_9CHLR</name>
<evidence type="ECO:0000256" key="1">
    <source>
        <dbReference type="ARBA" id="ARBA00004651"/>
    </source>
</evidence>
<evidence type="ECO:0000313" key="11">
    <source>
        <dbReference type="Proteomes" id="UP000287224"/>
    </source>
</evidence>
<feature type="transmembrane region" description="Helical" evidence="8">
    <location>
        <begin position="20"/>
        <end position="42"/>
    </location>
</feature>
<evidence type="ECO:0000256" key="4">
    <source>
        <dbReference type="ARBA" id="ARBA00022692"/>
    </source>
</evidence>
<feature type="domain" description="VTT" evidence="9">
    <location>
        <begin position="35"/>
        <end position="163"/>
    </location>
</feature>
<feature type="transmembrane region" description="Helical" evidence="8">
    <location>
        <begin position="153"/>
        <end position="170"/>
    </location>
</feature>
<organism evidence="10 11">
    <name type="scientific">Dictyobacter aurantiacus</name>
    <dbReference type="NCBI Taxonomy" id="1936993"/>
    <lineage>
        <taxon>Bacteria</taxon>
        <taxon>Bacillati</taxon>
        <taxon>Chloroflexota</taxon>
        <taxon>Ktedonobacteria</taxon>
        <taxon>Ktedonobacterales</taxon>
        <taxon>Dictyobacteraceae</taxon>
        <taxon>Dictyobacter</taxon>
    </lineage>
</organism>
<dbReference type="GO" id="GO:0005886">
    <property type="term" value="C:plasma membrane"/>
    <property type="evidence" value="ECO:0007669"/>
    <property type="project" value="UniProtKB-SubCell"/>
</dbReference>
<evidence type="ECO:0000256" key="8">
    <source>
        <dbReference type="SAM" id="Phobius"/>
    </source>
</evidence>
<sequence>MMNTLLPLMITWLQLYGYPVLWICVCIAAIGAPLPIGLLLLATGAFAALGDFNIFALFITALSASVCGDSIGYYIGRKVGTRVIAWLLRKKRYRFISPKVISRSQDYFQHRGGWAVFLSRCLVPALGGTINILAGAERYPYRKFLLADSTGEALGIFPPLVLGFAFGASWEAVGNLLTIISILTLLLLIAIYLIVLLVRTLRKMKPGQAQTTEEETGESTTSQKKVQDSKFHHKQSGKEKSPKTTPFLATLRRVQTYKSTDGLHTGYSFPKETTSNPRRRD</sequence>
<keyword evidence="4 8" id="KW-0812">Transmembrane</keyword>
<feature type="region of interest" description="Disordered" evidence="7">
    <location>
        <begin position="206"/>
        <end position="281"/>
    </location>
</feature>
<dbReference type="Proteomes" id="UP000287224">
    <property type="component" value="Unassembled WGS sequence"/>
</dbReference>
<dbReference type="PANTHER" id="PTHR42709">
    <property type="entry name" value="ALKALINE PHOSPHATASE LIKE PROTEIN"/>
    <property type="match status" value="1"/>
</dbReference>
<feature type="compositionally biased region" description="Basic and acidic residues" evidence="7">
    <location>
        <begin position="225"/>
        <end position="242"/>
    </location>
</feature>